<organism evidence="1">
    <name type="scientific">Arundo donax</name>
    <name type="common">Giant reed</name>
    <name type="synonym">Donax arundinaceus</name>
    <dbReference type="NCBI Taxonomy" id="35708"/>
    <lineage>
        <taxon>Eukaryota</taxon>
        <taxon>Viridiplantae</taxon>
        <taxon>Streptophyta</taxon>
        <taxon>Embryophyta</taxon>
        <taxon>Tracheophyta</taxon>
        <taxon>Spermatophyta</taxon>
        <taxon>Magnoliopsida</taxon>
        <taxon>Liliopsida</taxon>
        <taxon>Poales</taxon>
        <taxon>Poaceae</taxon>
        <taxon>PACMAD clade</taxon>
        <taxon>Arundinoideae</taxon>
        <taxon>Arundineae</taxon>
        <taxon>Arundo</taxon>
    </lineage>
</organism>
<protein>
    <submittedName>
        <fullName evidence="1">Uncharacterized protein</fullName>
    </submittedName>
</protein>
<dbReference type="EMBL" id="GBRH01244573">
    <property type="protein sequence ID" value="JAD53322.1"/>
    <property type="molecule type" value="Transcribed_RNA"/>
</dbReference>
<accession>A0A0A9B1V7</accession>
<sequence>MKMASVPISGHYLPLFYFSTCWVL</sequence>
<dbReference type="AlphaFoldDB" id="A0A0A9B1V7"/>
<name>A0A0A9B1V7_ARUDO</name>
<reference evidence="1" key="2">
    <citation type="journal article" date="2015" name="Data Brief">
        <title>Shoot transcriptome of the giant reed, Arundo donax.</title>
        <authorList>
            <person name="Barrero R.A."/>
            <person name="Guerrero F.D."/>
            <person name="Moolhuijzen P."/>
            <person name="Goolsby J.A."/>
            <person name="Tidwell J."/>
            <person name="Bellgard S.E."/>
            <person name="Bellgard M.I."/>
        </authorList>
    </citation>
    <scope>NUCLEOTIDE SEQUENCE</scope>
    <source>
        <tissue evidence="1">Shoot tissue taken approximately 20 cm above the soil surface</tissue>
    </source>
</reference>
<evidence type="ECO:0000313" key="1">
    <source>
        <dbReference type="EMBL" id="JAD53322.1"/>
    </source>
</evidence>
<proteinExistence type="predicted"/>
<reference evidence="1" key="1">
    <citation type="submission" date="2014-09" db="EMBL/GenBank/DDBJ databases">
        <authorList>
            <person name="Magalhaes I.L.F."/>
            <person name="Oliveira U."/>
            <person name="Santos F.R."/>
            <person name="Vidigal T.H.D.A."/>
            <person name="Brescovit A.D."/>
            <person name="Santos A.J."/>
        </authorList>
    </citation>
    <scope>NUCLEOTIDE SEQUENCE</scope>
    <source>
        <tissue evidence="1">Shoot tissue taken approximately 20 cm above the soil surface</tissue>
    </source>
</reference>